<dbReference type="PANTHER" id="PTHR32347">
    <property type="entry name" value="EFFLUX SYSTEM COMPONENT YKNX-RELATED"/>
    <property type="match status" value="1"/>
</dbReference>
<evidence type="ECO:0000256" key="3">
    <source>
        <dbReference type="SAM" id="Coils"/>
    </source>
</evidence>
<dbReference type="PANTHER" id="PTHR32347:SF14">
    <property type="entry name" value="EFFLUX SYSTEM COMPONENT YKNX-RELATED"/>
    <property type="match status" value="1"/>
</dbReference>
<feature type="transmembrane region" description="Helical" evidence="4">
    <location>
        <begin position="7"/>
        <end position="24"/>
    </location>
</feature>
<keyword evidence="4" id="KW-0812">Transmembrane</keyword>
<evidence type="ECO:0000256" key="1">
    <source>
        <dbReference type="ARBA" id="ARBA00004196"/>
    </source>
</evidence>
<comment type="subcellular location">
    <subcellularLocation>
        <location evidence="1">Cell envelope</location>
    </subcellularLocation>
</comment>
<proteinExistence type="predicted"/>
<accession>A0A554LPY6</accession>
<evidence type="ECO:0000256" key="2">
    <source>
        <dbReference type="ARBA" id="ARBA00023054"/>
    </source>
</evidence>
<keyword evidence="4" id="KW-0472">Membrane</keyword>
<keyword evidence="2 3" id="KW-0175">Coiled coil</keyword>
<sequence length="140" mass="15154">MKTKKKYILIVTVLLIIGGGYYWYSKSQSGSMQIRYITATVEKGNLMSSISASGNITVDNQATVDPTITGTVADLAVQVGDSVIKDQYLFSIINDDLSVSVAKASASYESAKNSLESAKIDEDNAEATYDKAKEKRTFCS</sequence>
<keyword evidence="4" id="KW-1133">Transmembrane helix</keyword>
<dbReference type="Gene3D" id="2.40.50.100">
    <property type="match status" value="1"/>
</dbReference>
<dbReference type="GO" id="GO:0030313">
    <property type="term" value="C:cell envelope"/>
    <property type="evidence" value="ECO:0007669"/>
    <property type="project" value="UniProtKB-SubCell"/>
</dbReference>
<evidence type="ECO:0000256" key="4">
    <source>
        <dbReference type="SAM" id="Phobius"/>
    </source>
</evidence>
<dbReference type="EMBL" id="VMGN01000005">
    <property type="protein sequence ID" value="TSC94854.1"/>
    <property type="molecule type" value="Genomic_DNA"/>
</dbReference>
<protein>
    <submittedName>
        <fullName evidence="5">RND family efflux transporter MFP subunit</fullName>
    </submittedName>
</protein>
<reference evidence="5 6" key="1">
    <citation type="submission" date="2017-07" db="EMBL/GenBank/DDBJ databases">
        <title>Mechanisms for carbon and nitrogen cycling indicate functional differentiation within the Candidate Phyla Radiation.</title>
        <authorList>
            <person name="Danczak R.E."/>
            <person name="Johnston M.D."/>
            <person name="Kenah C."/>
            <person name="Slattery M."/>
            <person name="Wrighton K.C."/>
            <person name="Wilkins M.J."/>
        </authorList>
    </citation>
    <scope>NUCLEOTIDE SEQUENCE [LARGE SCALE GENOMIC DNA]</scope>
    <source>
        <strain evidence="5">Athens1014_28</strain>
    </source>
</reference>
<organism evidence="5 6">
    <name type="scientific">Candidatus Berkelbacteria bacterium Athens1014_28</name>
    <dbReference type="NCBI Taxonomy" id="2017145"/>
    <lineage>
        <taxon>Bacteria</taxon>
        <taxon>Candidatus Berkelbacteria</taxon>
    </lineage>
</organism>
<dbReference type="Proteomes" id="UP000316495">
    <property type="component" value="Unassembled WGS sequence"/>
</dbReference>
<name>A0A554LPY6_9BACT</name>
<evidence type="ECO:0000313" key="5">
    <source>
        <dbReference type="EMBL" id="TSC94854.1"/>
    </source>
</evidence>
<dbReference type="InterPro" id="IPR050465">
    <property type="entry name" value="UPF0194_transport"/>
</dbReference>
<feature type="coiled-coil region" evidence="3">
    <location>
        <begin position="108"/>
        <end position="135"/>
    </location>
</feature>
<gene>
    <name evidence="5" type="ORF">Athens101428_136</name>
</gene>
<comment type="caution">
    <text evidence="5">The sequence shown here is derived from an EMBL/GenBank/DDBJ whole genome shotgun (WGS) entry which is preliminary data.</text>
</comment>
<evidence type="ECO:0000313" key="6">
    <source>
        <dbReference type="Proteomes" id="UP000316495"/>
    </source>
</evidence>
<dbReference type="SUPFAM" id="SSF111369">
    <property type="entry name" value="HlyD-like secretion proteins"/>
    <property type="match status" value="1"/>
</dbReference>
<dbReference type="Gene3D" id="1.10.287.470">
    <property type="entry name" value="Helix hairpin bin"/>
    <property type="match status" value="1"/>
</dbReference>
<dbReference type="AlphaFoldDB" id="A0A554LPY6"/>